<name>A0A1R2CB20_9CILI</name>
<organism evidence="1 2">
    <name type="scientific">Stentor coeruleus</name>
    <dbReference type="NCBI Taxonomy" id="5963"/>
    <lineage>
        <taxon>Eukaryota</taxon>
        <taxon>Sar</taxon>
        <taxon>Alveolata</taxon>
        <taxon>Ciliophora</taxon>
        <taxon>Postciliodesmatophora</taxon>
        <taxon>Heterotrichea</taxon>
        <taxon>Heterotrichida</taxon>
        <taxon>Stentoridae</taxon>
        <taxon>Stentor</taxon>
    </lineage>
</organism>
<dbReference type="AlphaFoldDB" id="A0A1R2CB20"/>
<dbReference type="PANTHER" id="PTHR13211">
    <property type="entry name" value="TELOMERASE CAJAL BODY PROTEIN 1"/>
    <property type="match status" value="1"/>
</dbReference>
<reference evidence="1 2" key="1">
    <citation type="submission" date="2016-11" db="EMBL/GenBank/DDBJ databases">
        <title>The macronuclear genome of Stentor coeruleus: a giant cell with tiny introns.</title>
        <authorList>
            <person name="Slabodnick M."/>
            <person name="Ruby J.G."/>
            <person name="Reiff S.B."/>
            <person name="Swart E.C."/>
            <person name="Gosai S."/>
            <person name="Prabakaran S."/>
            <person name="Witkowska E."/>
            <person name="Larue G.E."/>
            <person name="Fisher S."/>
            <person name="Freeman R.M."/>
            <person name="Gunawardena J."/>
            <person name="Chu W."/>
            <person name="Stover N.A."/>
            <person name="Gregory B.D."/>
            <person name="Nowacki M."/>
            <person name="Derisi J."/>
            <person name="Roy S.W."/>
            <person name="Marshall W.F."/>
            <person name="Sood P."/>
        </authorList>
    </citation>
    <scope>NUCLEOTIDE SEQUENCE [LARGE SCALE GENOMIC DNA]</scope>
    <source>
        <strain evidence="1">WM001</strain>
    </source>
</reference>
<evidence type="ECO:0008006" key="3">
    <source>
        <dbReference type="Google" id="ProtNLM"/>
    </source>
</evidence>
<accession>A0A1R2CB20</accession>
<comment type="caution">
    <text evidence="1">The sequence shown here is derived from an EMBL/GenBank/DDBJ whole genome shotgun (WGS) entry which is preliminary data.</text>
</comment>
<dbReference type="OrthoDB" id="239865at2759"/>
<protein>
    <recommendedName>
        <fullName evidence="3">Anaphase-promoting complex subunit 4 WD40 domain-containing protein</fullName>
    </recommendedName>
</protein>
<keyword evidence="2" id="KW-1185">Reference proteome</keyword>
<dbReference type="InterPro" id="IPR001680">
    <property type="entry name" value="WD40_rpt"/>
</dbReference>
<proteinExistence type="predicted"/>
<dbReference type="PANTHER" id="PTHR13211:SF0">
    <property type="entry name" value="TELOMERASE CAJAL BODY PROTEIN 1"/>
    <property type="match status" value="1"/>
</dbReference>
<evidence type="ECO:0000313" key="1">
    <source>
        <dbReference type="EMBL" id="OMJ86199.1"/>
    </source>
</evidence>
<dbReference type="SMART" id="SM00320">
    <property type="entry name" value="WD40"/>
    <property type="match status" value="3"/>
</dbReference>
<dbReference type="Gene3D" id="2.130.10.10">
    <property type="entry name" value="YVTN repeat-like/Quinoprotein amine dehydrogenase"/>
    <property type="match status" value="1"/>
</dbReference>
<dbReference type="SUPFAM" id="SSF50978">
    <property type="entry name" value="WD40 repeat-like"/>
    <property type="match status" value="1"/>
</dbReference>
<dbReference type="InterPro" id="IPR051150">
    <property type="entry name" value="SWT21/TCAB1_mRNA_Telomere"/>
</dbReference>
<dbReference type="InterPro" id="IPR036322">
    <property type="entry name" value="WD40_repeat_dom_sf"/>
</dbReference>
<gene>
    <name evidence="1" type="ORF">SteCoe_12337</name>
</gene>
<dbReference type="Proteomes" id="UP000187209">
    <property type="component" value="Unassembled WGS sequence"/>
</dbReference>
<dbReference type="EMBL" id="MPUH01000213">
    <property type="protein sequence ID" value="OMJ86199.1"/>
    <property type="molecule type" value="Genomic_DNA"/>
</dbReference>
<evidence type="ECO:0000313" key="2">
    <source>
        <dbReference type="Proteomes" id="UP000187209"/>
    </source>
</evidence>
<dbReference type="InterPro" id="IPR015943">
    <property type="entry name" value="WD40/YVTN_repeat-like_dom_sf"/>
</dbReference>
<sequence>MARLVSEAQANFEFFSPVKYSEPNILVRQGLMIEIFAVSLSKEIIKKVQYQESNTIYDYLWAGSSEFYLSLIKDHPISLRKTSTTKLIQKYPIYNHLCEIKSPYTACAYDNSKFLTTLGNTVYEYDIETANSSKKVISQDILRQRSVINAICCNKNLVFLGSFNRLVYIIDRRSGKMLSALEGQEGGVIQCIIEGNYLYVGGRKDSQILLWDLRNPSLPVNLFSFPRTHNTFQKILFDVNTNLDLLIGNNDGTIVKYNSSGEVLKNFYGHFDAVNSVQFFQAGIISSSGQRHYERVSLPSLIRIFDE</sequence>